<evidence type="ECO:0000313" key="1">
    <source>
        <dbReference type="EMBL" id="KAF3520071.1"/>
    </source>
</evidence>
<accession>A0ABQ7B162</accession>
<sequence length="58" mass="6452">MKIFVKTLKGTNFEIEVNPAETVTLIPEFENISVLITFIKSLILPCGFEIVNLGVTLI</sequence>
<protein>
    <recommendedName>
        <fullName evidence="3">SKP1 component POZ domain-containing protein</fullName>
    </recommendedName>
</protein>
<dbReference type="Proteomes" id="UP000266723">
    <property type="component" value="Unassembled WGS sequence"/>
</dbReference>
<organism evidence="1 2">
    <name type="scientific">Brassica cretica</name>
    <name type="common">Mustard</name>
    <dbReference type="NCBI Taxonomy" id="69181"/>
    <lineage>
        <taxon>Eukaryota</taxon>
        <taxon>Viridiplantae</taxon>
        <taxon>Streptophyta</taxon>
        <taxon>Embryophyta</taxon>
        <taxon>Tracheophyta</taxon>
        <taxon>Spermatophyta</taxon>
        <taxon>Magnoliopsida</taxon>
        <taxon>eudicotyledons</taxon>
        <taxon>Gunneridae</taxon>
        <taxon>Pentapetalae</taxon>
        <taxon>rosids</taxon>
        <taxon>malvids</taxon>
        <taxon>Brassicales</taxon>
        <taxon>Brassicaceae</taxon>
        <taxon>Brassiceae</taxon>
        <taxon>Brassica</taxon>
    </lineage>
</organism>
<dbReference type="EMBL" id="QGKV02001556">
    <property type="protein sequence ID" value="KAF3520071.1"/>
    <property type="molecule type" value="Genomic_DNA"/>
</dbReference>
<reference evidence="1 2" key="1">
    <citation type="journal article" date="2020" name="BMC Genomics">
        <title>Intraspecific diversification of the crop wild relative Brassica cretica Lam. using demographic model selection.</title>
        <authorList>
            <person name="Kioukis A."/>
            <person name="Michalopoulou V.A."/>
            <person name="Briers L."/>
            <person name="Pirintsos S."/>
            <person name="Studholme D.J."/>
            <person name="Pavlidis P."/>
            <person name="Sarris P.F."/>
        </authorList>
    </citation>
    <scope>NUCLEOTIDE SEQUENCE [LARGE SCALE GENOMIC DNA]</scope>
    <source>
        <strain evidence="2">cv. PFS-1207/04</strain>
    </source>
</reference>
<dbReference type="Gene3D" id="3.10.20.90">
    <property type="entry name" value="Phosphatidylinositol 3-kinase Catalytic Subunit, Chain A, domain 1"/>
    <property type="match status" value="1"/>
</dbReference>
<gene>
    <name evidence="1" type="ORF">DY000_02060907</name>
</gene>
<comment type="caution">
    <text evidence="1">The sequence shown here is derived from an EMBL/GenBank/DDBJ whole genome shotgun (WGS) entry which is preliminary data.</text>
</comment>
<proteinExistence type="predicted"/>
<evidence type="ECO:0000313" key="2">
    <source>
        <dbReference type="Proteomes" id="UP000266723"/>
    </source>
</evidence>
<keyword evidence="2" id="KW-1185">Reference proteome</keyword>
<name>A0ABQ7B162_BRACR</name>
<evidence type="ECO:0008006" key="3">
    <source>
        <dbReference type="Google" id="ProtNLM"/>
    </source>
</evidence>